<feature type="region of interest" description="Disordered" evidence="1">
    <location>
        <begin position="266"/>
        <end position="285"/>
    </location>
</feature>
<organism evidence="2 3">
    <name type="scientific">Aulographum hederae CBS 113979</name>
    <dbReference type="NCBI Taxonomy" id="1176131"/>
    <lineage>
        <taxon>Eukaryota</taxon>
        <taxon>Fungi</taxon>
        <taxon>Dikarya</taxon>
        <taxon>Ascomycota</taxon>
        <taxon>Pezizomycotina</taxon>
        <taxon>Dothideomycetes</taxon>
        <taxon>Pleosporomycetidae</taxon>
        <taxon>Aulographales</taxon>
        <taxon>Aulographaceae</taxon>
    </lineage>
</organism>
<evidence type="ECO:0000313" key="3">
    <source>
        <dbReference type="Proteomes" id="UP000800041"/>
    </source>
</evidence>
<protein>
    <submittedName>
        <fullName evidence="2">Uncharacterized protein</fullName>
    </submittedName>
</protein>
<dbReference type="AlphaFoldDB" id="A0A6G1GLN4"/>
<feature type="compositionally biased region" description="Polar residues" evidence="1">
    <location>
        <begin position="441"/>
        <end position="450"/>
    </location>
</feature>
<dbReference type="EMBL" id="ML977196">
    <property type="protein sequence ID" value="KAF1981628.1"/>
    <property type="molecule type" value="Genomic_DNA"/>
</dbReference>
<feature type="region of interest" description="Disordered" evidence="1">
    <location>
        <begin position="291"/>
        <end position="465"/>
    </location>
</feature>
<feature type="compositionally biased region" description="Polar residues" evidence="1">
    <location>
        <begin position="1"/>
        <end position="18"/>
    </location>
</feature>
<sequence>MGTSQSTVTRESIDTSPKSPLISPASPPPESQQQPHLPNPGLDPSASLSALINENTQHSIRLQEAIQRIRHASHTVSADDFNNLLAAHLSHVNNHKNLLDIMLQFSEEKEGKRSPLASTVYKLRSNVMDMMGTARQVAHFEASLSTGRPVASEHAEQDEKTNKRELSPVFGGPEIFGCDENLLSRKRIRSNWFNGSTMSCEFEAYPPTVGTDGPASSSRFMDISAEVEARLASKRTRMDAELQAQLEANARASLEAELRYKTLHAERKKRAQQVPPEATFNITGKRKYRSPLPKLCSEAGNDPFELDLESSDDQFPQTSNTRQAGLGNAQEGSSMGNNTKRTSATWCHGHTTSDSESDSGSDDDNRSQRHSKRRRTSKGSLHQARLSRSVGRKRVSSETESNNEQNNGEAVKKAKLIFDKYDHGHGHLPATGKREAGAGPGQNSSPSSMADTLLEQTAKKAKLQS</sequence>
<feature type="compositionally biased region" description="Low complexity" evidence="1">
    <location>
        <begin position="398"/>
        <end position="409"/>
    </location>
</feature>
<accession>A0A6G1GLN4</accession>
<feature type="compositionally biased region" description="Basic and acidic residues" evidence="1">
    <location>
        <begin position="151"/>
        <end position="164"/>
    </location>
</feature>
<gene>
    <name evidence="2" type="ORF">K402DRAFT_467417</name>
</gene>
<dbReference type="Proteomes" id="UP000800041">
    <property type="component" value="Unassembled WGS sequence"/>
</dbReference>
<keyword evidence="3" id="KW-1185">Reference proteome</keyword>
<proteinExistence type="predicted"/>
<reference evidence="2" key="1">
    <citation type="journal article" date="2020" name="Stud. Mycol.">
        <title>101 Dothideomycetes genomes: a test case for predicting lifestyles and emergence of pathogens.</title>
        <authorList>
            <person name="Haridas S."/>
            <person name="Albert R."/>
            <person name="Binder M."/>
            <person name="Bloem J."/>
            <person name="Labutti K."/>
            <person name="Salamov A."/>
            <person name="Andreopoulos B."/>
            <person name="Baker S."/>
            <person name="Barry K."/>
            <person name="Bills G."/>
            <person name="Bluhm B."/>
            <person name="Cannon C."/>
            <person name="Castanera R."/>
            <person name="Culley D."/>
            <person name="Daum C."/>
            <person name="Ezra D."/>
            <person name="Gonzalez J."/>
            <person name="Henrissat B."/>
            <person name="Kuo A."/>
            <person name="Liang C."/>
            <person name="Lipzen A."/>
            <person name="Lutzoni F."/>
            <person name="Magnuson J."/>
            <person name="Mondo S."/>
            <person name="Nolan M."/>
            <person name="Ohm R."/>
            <person name="Pangilinan J."/>
            <person name="Park H.-J."/>
            <person name="Ramirez L."/>
            <person name="Alfaro M."/>
            <person name="Sun H."/>
            <person name="Tritt A."/>
            <person name="Yoshinaga Y."/>
            <person name="Zwiers L.-H."/>
            <person name="Turgeon B."/>
            <person name="Goodwin S."/>
            <person name="Spatafora J."/>
            <person name="Crous P."/>
            <person name="Grigoriev I."/>
        </authorList>
    </citation>
    <scope>NUCLEOTIDE SEQUENCE</scope>
    <source>
        <strain evidence="2">CBS 113979</strain>
    </source>
</reference>
<evidence type="ECO:0000313" key="2">
    <source>
        <dbReference type="EMBL" id="KAF1981628.1"/>
    </source>
</evidence>
<feature type="compositionally biased region" description="Basic residues" evidence="1">
    <location>
        <begin position="368"/>
        <end position="377"/>
    </location>
</feature>
<feature type="region of interest" description="Disordered" evidence="1">
    <location>
        <begin position="1"/>
        <end position="47"/>
    </location>
</feature>
<feature type="compositionally biased region" description="Basic and acidic residues" evidence="1">
    <location>
        <begin position="410"/>
        <end position="425"/>
    </location>
</feature>
<feature type="compositionally biased region" description="Polar residues" evidence="1">
    <location>
        <begin position="330"/>
        <end position="345"/>
    </location>
</feature>
<feature type="region of interest" description="Disordered" evidence="1">
    <location>
        <begin position="145"/>
        <end position="164"/>
    </location>
</feature>
<feature type="compositionally biased region" description="Polar residues" evidence="1">
    <location>
        <begin position="313"/>
        <end position="323"/>
    </location>
</feature>
<name>A0A6G1GLN4_9PEZI</name>
<evidence type="ECO:0000256" key="1">
    <source>
        <dbReference type="SAM" id="MobiDB-lite"/>
    </source>
</evidence>